<reference evidence="2" key="1">
    <citation type="submission" date="2018-08" db="EMBL/GenBank/DDBJ databases">
        <authorList>
            <person name="Liu Z.-W."/>
            <person name="Du Z.-J."/>
        </authorList>
    </citation>
    <scope>NUCLEOTIDE SEQUENCE [LARGE SCALE GENOMIC DNA]</scope>
    <source>
        <strain evidence="2">H4X</strain>
    </source>
</reference>
<dbReference type="RefSeq" id="WP_115564372.1">
    <property type="nucleotide sequence ID" value="NZ_QRGR01000004.1"/>
</dbReference>
<proteinExistence type="predicted"/>
<evidence type="ECO:0000313" key="2">
    <source>
        <dbReference type="Proteomes" id="UP000256708"/>
    </source>
</evidence>
<gene>
    <name evidence="1" type="ORF">DXT99_04765</name>
</gene>
<accession>A0A3D8LI00</accession>
<protein>
    <submittedName>
        <fullName evidence="1">Uncharacterized protein</fullName>
    </submittedName>
</protein>
<dbReference type="OrthoDB" id="982481at2"/>
<dbReference type="Proteomes" id="UP000256708">
    <property type="component" value="Unassembled WGS sequence"/>
</dbReference>
<dbReference type="EMBL" id="QRGR01000004">
    <property type="protein sequence ID" value="RDV16512.1"/>
    <property type="molecule type" value="Genomic_DNA"/>
</dbReference>
<dbReference type="AlphaFoldDB" id="A0A3D8LI00"/>
<keyword evidence="2" id="KW-1185">Reference proteome</keyword>
<comment type="caution">
    <text evidence="1">The sequence shown here is derived from an EMBL/GenBank/DDBJ whole genome shotgun (WGS) entry which is preliminary data.</text>
</comment>
<organism evidence="1 2">
    <name type="scientific">Pontibacter diazotrophicus</name>
    <dbReference type="NCBI Taxonomy" id="1400979"/>
    <lineage>
        <taxon>Bacteria</taxon>
        <taxon>Pseudomonadati</taxon>
        <taxon>Bacteroidota</taxon>
        <taxon>Cytophagia</taxon>
        <taxon>Cytophagales</taxon>
        <taxon>Hymenobacteraceae</taxon>
        <taxon>Pontibacter</taxon>
    </lineage>
</organism>
<evidence type="ECO:0000313" key="1">
    <source>
        <dbReference type="EMBL" id="RDV16512.1"/>
    </source>
</evidence>
<sequence>MAKNLHYEGLKPEAFDQFKSKLQAYGIDLSENSGSFKEKGVSGKYNYNPETEELELNDLSIGFPASMMLNIDTLASRLTETVVQHGGRPKQGVA</sequence>
<name>A0A3D8LI00_9BACT</name>